<dbReference type="GO" id="GO:0005739">
    <property type="term" value="C:mitochondrion"/>
    <property type="evidence" value="ECO:0007669"/>
    <property type="project" value="TreeGrafter"/>
</dbReference>
<dbReference type="PANTHER" id="PTHR47868">
    <property type="entry name" value="OS05G0457700 PROTEIN"/>
    <property type="match status" value="1"/>
</dbReference>
<keyword evidence="1" id="KW-0472">Membrane</keyword>
<dbReference type="AlphaFoldDB" id="A0AAV8T4V2"/>
<evidence type="ECO:0000256" key="2">
    <source>
        <dbReference type="SAM" id="SignalP"/>
    </source>
</evidence>
<keyword evidence="1" id="KW-1133">Transmembrane helix</keyword>
<evidence type="ECO:0000256" key="1">
    <source>
        <dbReference type="SAM" id="Phobius"/>
    </source>
</evidence>
<keyword evidence="4" id="KW-1185">Reference proteome</keyword>
<proteinExistence type="predicted"/>
<feature type="chain" id="PRO_5043529861" evidence="2">
    <location>
        <begin position="17"/>
        <end position="295"/>
    </location>
</feature>
<evidence type="ECO:0000313" key="4">
    <source>
        <dbReference type="Proteomes" id="UP001159364"/>
    </source>
</evidence>
<organism evidence="3 4">
    <name type="scientific">Erythroxylum novogranatense</name>
    <dbReference type="NCBI Taxonomy" id="1862640"/>
    <lineage>
        <taxon>Eukaryota</taxon>
        <taxon>Viridiplantae</taxon>
        <taxon>Streptophyta</taxon>
        <taxon>Embryophyta</taxon>
        <taxon>Tracheophyta</taxon>
        <taxon>Spermatophyta</taxon>
        <taxon>Magnoliopsida</taxon>
        <taxon>eudicotyledons</taxon>
        <taxon>Gunneridae</taxon>
        <taxon>Pentapetalae</taxon>
        <taxon>rosids</taxon>
        <taxon>fabids</taxon>
        <taxon>Malpighiales</taxon>
        <taxon>Erythroxylaceae</taxon>
        <taxon>Erythroxylum</taxon>
    </lineage>
</organism>
<sequence length="295" mass="32536">MLRSLLKLSTAMTTASLLTMSLPPSRLFHSEITNESHAQAMLVLEQCSLSYSSESQDTVTQNCKGMALLAMSSLLSRRGNYDDAMGKLELVNLIVAAMEALAGLNLDLGRDDTSLVLPNKCLEILESEEFKSSGVDFDATNACGKAVKGLAELIIVFFLVVHFNVVALFLGYTLNAHYLFATESYFQGIVALSYGEFLHAIQNFQSAKDLYQKATSTFVTEGSTSLEGLHKALHLVREKGESSISIEDFLSLSTKSLLANTRGRDIHKRHKENAIAEEYVDESRPSEAFRKKFQT</sequence>
<feature type="transmembrane region" description="Helical" evidence="1">
    <location>
        <begin position="153"/>
        <end position="174"/>
    </location>
</feature>
<gene>
    <name evidence="3" type="ORF">K2173_004610</name>
</gene>
<dbReference type="EMBL" id="JAIWQS010000006">
    <property type="protein sequence ID" value="KAJ8761796.1"/>
    <property type="molecule type" value="Genomic_DNA"/>
</dbReference>
<name>A0AAV8T4V2_9ROSI</name>
<protein>
    <submittedName>
        <fullName evidence="3">Uncharacterized protein</fullName>
    </submittedName>
</protein>
<reference evidence="3 4" key="1">
    <citation type="submission" date="2021-09" db="EMBL/GenBank/DDBJ databases">
        <title>Genomic insights and catalytic innovation underlie evolution of tropane alkaloids biosynthesis.</title>
        <authorList>
            <person name="Wang Y.-J."/>
            <person name="Tian T."/>
            <person name="Huang J.-P."/>
            <person name="Huang S.-X."/>
        </authorList>
    </citation>
    <scope>NUCLEOTIDE SEQUENCE [LARGE SCALE GENOMIC DNA]</scope>
    <source>
        <strain evidence="3">KIB-2018</strain>
        <tissue evidence="3">Leaf</tissue>
    </source>
</reference>
<evidence type="ECO:0000313" key="3">
    <source>
        <dbReference type="EMBL" id="KAJ8761796.1"/>
    </source>
</evidence>
<dbReference type="PANTHER" id="PTHR47868:SF2">
    <property type="entry name" value="OS05G0457700 PROTEIN"/>
    <property type="match status" value="1"/>
</dbReference>
<accession>A0AAV8T4V2</accession>
<feature type="signal peptide" evidence="2">
    <location>
        <begin position="1"/>
        <end position="16"/>
    </location>
</feature>
<keyword evidence="2" id="KW-0732">Signal</keyword>
<dbReference type="Proteomes" id="UP001159364">
    <property type="component" value="Linkage Group LG06"/>
</dbReference>
<comment type="caution">
    <text evidence="3">The sequence shown here is derived from an EMBL/GenBank/DDBJ whole genome shotgun (WGS) entry which is preliminary data.</text>
</comment>
<keyword evidence="1" id="KW-0812">Transmembrane</keyword>